<evidence type="ECO:0000256" key="2">
    <source>
        <dbReference type="ARBA" id="ARBA00022515"/>
    </source>
</evidence>
<dbReference type="InterPro" id="IPR013264">
    <property type="entry name" value="DNAG_N"/>
</dbReference>
<dbReference type="GO" id="GO:0000428">
    <property type="term" value="C:DNA-directed RNA polymerase complex"/>
    <property type="evidence" value="ECO:0007669"/>
    <property type="project" value="UniProtKB-KW"/>
</dbReference>
<dbReference type="GO" id="GO:0003677">
    <property type="term" value="F:DNA binding"/>
    <property type="evidence" value="ECO:0007669"/>
    <property type="project" value="UniProtKB-KW"/>
</dbReference>
<dbReference type="SMART" id="SM00493">
    <property type="entry name" value="TOPRIM"/>
    <property type="match status" value="1"/>
</dbReference>
<evidence type="ECO:0000256" key="8">
    <source>
        <dbReference type="ARBA" id="ARBA00022833"/>
    </source>
</evidence>
<keyword evidence="3" id="KW-0808">Transferase</keyword>
<evidence type="ECO:0000256" key="9">
    <source>
        <dbReference type="ARBA" id="ARBA00022842"/>
    </source>
</evidence>
<dbReference type="InterPro" id="IPR050219">
    <property type="entry name" value="DnaG_primase"/>
</dbReference>
<proteinExistence type="predicted"/>
<dbReference type="Pfam" id="PF13155">
    <property type="entry name" value="Toprim_2"/>
    <property type="match status" value="1"/>
</dbReference>
<protein>
    <recommendedName>
        <fullName evidence="12">Toprim domain-containing protein</fullName>
    </recommendedName>
</protein>
<organism evidence="13">
    <name type="scientific">marine sediment metagenome</name>
    <dbReference type="NCBI Taxonomy" id="412755"/>
    <lineage>
        <taxon>unclassified sequences</taxon>
        <taxon>metagenomes</taxon>
        <taxon>ecological metagenomes</taxon>
    </lineage>
</organism>
<dbReference type="Pfam" id="PF08275">
    <property type="entry name" value="DNAG_N"/>
    <property type="match status" value="1"/>
</dbReference>
<evidence type="ECO:0000256" key="5">
    <source>
        <dbReference type="ARBA" id="ARBA00022705"/>
    </source>
</evidence>
<evidence type="ECO:0000256" key="3">
    <source>
        <dbReference type="ARBA" id="ARBA00022679"/>
    </source>
</evidence>
<dbReference type="Gene3D" id="3.90.980.10">
    <property type="entry name" value="DNA primase, catalytic core, N-terminal domain"/>
    <property type="match status" value="1"/>
</dbReference>
<evidence type="ECO:0000256" key="4">
    <source>
        <dbReference type="ARBA" id="ARBA00022695"/>
    </source>
</evidence>
<dbReference type="FunFam" id="3.40.1360.10:FF:000002">
    <property type="entry name" value="DNA primase"/>
    <property type="match status" value="1"/>
</dbReference>
<keyword evidence="9" id="KW-0460">Magnesium</keyword>
<evidence type="ECO:0000256" key="7">
    <source>
        <dbReference type="ARBA" id="ARBA00022771"/>
    </source>
</evidence>
<evidence type="ECO:0000256" key="6">
    <source>
        <dbReference type="ARBA" id="ARBA00022723"/>
    </source>
</evidence>
<keyword evidence="4" id="KW-0548">Nucleotidyltransferase</keyword>
<keyword evidence="10" id="KW-0238">DNA-binding</keyword>
<dbReference type="EMBL" id="BART01009215">
    <property type="protein sequence ID" value="GAG64770.1"/>
    <property type="molecule type" value="Genomic_DNA"/>
</dbReference>
<sequence length="378" mass="42481">EAAAQYFHDLLLSSPAGKKTRDYVASRGLSLETITNFQLGFSPNKWEALKQHLLEIGYAESVLLEAGLIVETEKGKKHDRFRNRLMFPIHDIKGRTIGFGARALDDSMPKYLNSPQTPTFDKSRSLYGINLAAQAIRQQDLTVIVEGYTDVITAHQNGFNNVVASMGTAVTEKQISTLKRLTKNMVLSLDADAAGEEAMLRCVEYENILDSELKVIILPKGKDPDNVIKEDAKNWQHLLEEALPVVDYHFNDAASKLDLTTAKGKSLAVDELLRIIIEIKDPIRKEHYLQKLASLVKVSERSLETALGRIKSGRRVREPREEVAAPVVRPLLAEPIEEDCLALLLQHPELKEHCQELSPEYFPGMANREIFLAYQRAK</sequence>
<dbReference type="InterPro" id="IPR006171">
    <property type="entry name" value="TOPRIM_dom"/>
</dbReference>
<dbReference type="GO" id="GO:0005737">
    <property type="term" value="C:cytoplasm"/>
    <property type="evidence" value="ECO:0007669"/>
    <property type="project" value="TreeGrafter"/>
</dbReference>
<evidence type="ECO:0000256" key="11">
    <source>
        <dbReference type="ARBA" id="ARBA00023163"/>
    </source>
</evidence>
<keyword evidence="8" id="KW-0862">Zinc</keyword>
<dbReference type="PROSITE" id="PS50880">
    <property type="entry name" value="TOPRIM"/>
    <property type="match status" value="1"/>
</dbReference>
<feature type="non-terminal residue" evidence="13">
    <location>
        <position position="1"/>
    </location>
</feature>
<keyword evidence="11" id="KW-0804">Transcription</keyword>
<dbReference type="GO" id="GO:1990077">
    <property type="term" value="C:primosome complex"/>
    <property type="evidence" value="ECO:0007669"/>
    <property type="project" value="UniProtKB-KW"/>
</dbReference>
<name>X0Z5X7_9ZZZZ</name>
<dbReference type="NCBIfam" id="TIGR01391">
    <property type="entry name" value="dnaG"/>
    <property type="match status" value="1"/>
</dbReference>
<evidence type="ECO:0000313" key="13">
    <source>
        <dbReference type="EMBL" id="GAG64770.1"/>
    </source>
</evidence>
<keyword evidence="2" id="KW-0639">Primosome</keyword>
<dbReference type="GO" id="GO:0008270">
    <property type="term" value="F:zinc ion binding"/>
    <property type="evidence" value="ECO:0007669"/>
    <property type="project" value="UniProtKB-KW"/>
</dbReference>
<keyword evidence="5" id="KW-0235">DNA replication</keyword>
<dbReference type="InterPro" id="IPR019475">
    <property type="entry name" value="DNA_primase_DnaB-bd"/>
</dbReference>
<keyword evidence="7" id="KW-0863">Zinc-finger</keyword>
<feature type="non-terminal residue" evidence="13">
    <location>
        <position position="378"/>
    </location>
</feature>
<evidence type="ECO:0000256" key="10">
    <source>
        <dbReference type="ARBA" id="ARBA00023125"/>
    </source>
</evidence>
<dbReference type="PANTHER" id="PTHR30313:SF2">
    <property type="entry name" value="DNA PRIMASE"/>
    <property type="match status" value="1"/>
</dbReference>
<dbReference type="InterPro" id="IPR006295">
    <property type="entry name" value="DNA_primase_DnaG"/>
</dbReference>
<evidence type="ECO:0000256" key="1">
    <source>
        <dbReference type="ARBA" id="ARBA00022478"/>
    </source>
</evidence>
<accession>X0Z5X7</accession>
<dbReference type="CDD" id="cd03364">
    <property type="entry name" value="TOPRIM_DnaG_primases"/>
    <property type="match status" value="1"/>
</dbReference>
<gene>
    <name evidence="13" type="ORF">S01H4_20481</name>
</gene>
<dbReference type="GO" id="GO:0006269">
    <property type="term" value="P:DNA replication, synthesis of primer"/>
    <property type="evidence" value="ECO:0007669"/>
    <property type="project" value="UniProtKB-KW"/>
</dbReference>
<dbReference type="GO" id="GO:0016779">
    <property type="term" value="F:nucleotidyltransferase activity"/>
    <property type="evidence" value="ECO:0007669"/>
    <property type="project" value="UniProtKB-KW"/>
</dbReference>
<dbReference type="SUPFAM" id="SSF56731">
    <property type="entry name" value="DNA primase core"/>
    <property type="match status" value="1"/>
</dbReference>
<dbReference type="InterPro" id="IPR037068">
    <property type="entry name" value="DNA_primase_core_N_sf"/>
</dbReference>
<keyword evidence="6" id="KW-0479">Metal-binding</keyword>
<keyword evidence="1" id="KW-0240">DNA-directed RNA polymerase</keyword>
<dbReference type="Pfam" id="PF10410">
    <property type="entry name" value="DnaB_bind"/>
    <property type="match status" value="1"/>
</dbReference>
<dbReference type="InterPro" id="IPR034151">
    <property type="entry name" value="TOPRIM_DnaG_bac"/>
</dbReference>
<feature type="domain" description="Toprim" evidence="12">
    <location>
        <begin position="140"/>
        <end position="223"/>
    </location>
</feature>
<reference evidence="13" key="1">
    <citation type="journal article" date="2014" name="Front. Microbiol.">
        <title>High frequency of phylogenetically diverse reductive dehalogenase-homologous genes in deep subseafloor sedimentary metagenomes.</title>
        <authorList>
            <person name="Kawai M."/>
            <person name="Futagami T."/>
            <person name="Toyoda A."/>
            <person name="Takaki Y."/>
            <person name="Nishi S."/>
            <person name="Hori S."/>
            <person name="Arai W."/>
            <person name="Tsubouchi T."/>
            <person name="Morono Y."/>
            <person name="Uchiyama I."/>
            <person name="Ito T."/>
            <person name="Fujiyama A."/>
            <person name="Inagaki F."/>
            <person name="Takami H."/>
        </authorList>
    </citation>
    <scope>NUCLEOTIDE SEQUENCE</scope>
    <source>
        <strain evidence="13">Expedition CK06-06</strain>
    </source>
</reference>
<evidence type="ECO:0000259" key="12">
    <source>
        <dbReference type="PROSITE" id="PS50880"/>
    </source>
</evidence>
<dbReference type="FunFam" id="3.90.980.10:FF:000001">
    <property type="entry name" value="DNA primase"/>
    <property type="match status" value="1"/>
</dbReference>
<dbReference type="AlphaFoldDB" id="X0Z5X7"/>
<comment type="caution">
    <text evidence="13">The sequence shown here is derived from an EMBL/GenBank/DDBJ whole genome shotgun (WGS) entry which is preliminary data.</text>
</comment>
<dbReference type="Gene3D" id="3.40.1360.10">
    <property type="match status" value="1"/>
</dbReference>
<dbReference type="PANTHER" id="PTHR30313">
    <property type="entry name" value="DNA PRIMASE"/>
    <property type="match status" value="1"/>
</dbReference>